<organism evidence="1 2">
    <name type="scientific">Rangifer tarandus platyrhynchus</name>
    <name type="common">Svalbard reindeer</name>
    <dbReference type="NCBI Taxonomy" id="3082113"/>
    <lineage>
        <taxon>Eukaryota</taxon>
        <taxon>Metazoa</taxon>
        <taxon>Chordata</taxon>
        <taxon>Craniata</taxon>
        <taxon>Vertebrata</taxon>
        <taxon>Euteleostomi</taxon>
        <taxon>Mammalia</taxon>
        <taxon>Eutheria</taxon>
        <taxon>Laurasiatheria</taxon>
        <taxon>Artiodactyla</taxon>
        <taxon>Ruminantia</taxon>
        <taxon>Pecora</taxon>
        <taxon>Cervidae</taxon>
        <taxon>Odocoileinae</taxon>
        <taxon>Rangifer</taxon>
    </lineage>
</organism>
<dbReference type="Proteomes" id="UP001176941">
    <property type="component" value="Chromosome 24"/>
</dbReference>
<keyword evidence="2" id="KW-1185">Reference proteome</keyword>
<protein>
    <submittedName>
        <fullName evidence="1">Uncharacterized protein</fullName>
    </submittedName>
</protein>
<proteinExistence type="predicted"/>
<gene>
    <name evidence="1" type="ORF">MRATA1EN1_LOCUS14161</name>
</gene>
<dbReference type="EMBL" id="OX459960">
    <property type="protein sequence ID" value="CAI9165199.1"/>
    <property type="molecule type" value="Genomic_DNA"/>
</dbReference>
<reference evidence="1" key="1">
    <citation type="submission" date="2023-04" db="EMBL/GenBank/DDBJ databases">
        <authorList>
            <consortium name="ELIXIR-Norway"/>
        </authorList>
    </citation>
    <scope>NUCLEOTIDE SEQUENCE [LARGE SCALE GENOMIC DNA]</scope>
</reference>
<evidence type="ECO:0000313" key="2">
    <source>
        <dbReference type="Proteomes" id="UP001176941"/>
    </source>
</evidence>
<name>A0ABN8YUM0_RANTA</name>
<accession>A0ABN8YUM0</accession>
<sequence>MSLVIKERSFGLCPGIGIRAKLLEQNKFKFEPRGEVSGSEADPSLYPRAEKTMTFTHHRPWKSLKIDPRKDVGLAGFCGRAAYPGKSGGRDFRKRKGTAMQDPILHGVTFSSSAELTGWSRTIMKNEFNHRKING</sequence>
<evidence type="ECO:0000313" key="1">
    <source>
        <dbReference type="EMBL" id="CAI9165199.1"/>
    </source>
</evidence>